<dbReference type="PANTHER" id="PTHR37423:SF2">
    <property type="entry name" value="MEMBRANE-BOUND LYTIC MUREIN TRANSGLYCOSYLASE C"/>
    <property type="match status" value="1"/>
</dbReference>
<comment type="caution">
    <text evidence="4">The sequence shown here is derived from an EMBL/GenBank/DDBJ whole genome shotgun (WGS) entry which is preliminary data.</text>
</comment>
<dbReference type="Gene3D" id="1.10.530.10">
    <property type="match status" value="1"/>
</dbReference>
<gene>
    <name evidence="4" type="ORF">IFK94_04770</name>
</gene>
<feature type="domain" description="Transglycosylase SLT" evidence="3">
    <location>
        <begin position="84"/>
        <end position="193"/>
    </location>
</feature>
<accession>A0A8J7CCH3</accession>
<dbReference type="InterPro" id="IPR023346">
    <property type="entry name" value="Lysozyme-like_dom_sf"/>
</dbReference>
<dbReference type="Pfam" id="PF01464">
    <property type="entry name" value="SLT"/>
    <property type="match status" value="1"/>
</dbReference>
<evidence type="ECO:0000259" key="3">
    <source>
        <dbReference type="Pfam" id="PF01464"/>
    </source>
</evidence>
<dbReference type="EMBL" id="JACXWD010000010">
    <property type="protein sequence ID" value="MBD3867422.1"/>
    <property type="molecule type" value="Genomic_DNA"/>
</dbReference>
<dbReference type="InterPro" id="IPR008258">
    <property type="entry name" value="Transglycosylase_SLT_dom_1"/>
</dbReference>
<dbReference type="PANTHER" id="PTHR37423">
    <property type="entry name" value="SOLUBLE LYTIC MUREIN TRANSGLYCOSYLASE-RELATED"/>
    <property type="match status" value="1"/>
</dbReference>
<dbReference type="GO" id="GO:0000270">
    <property type="term" value="P:peptidoglycan metabolic process"/>
    <property type="evidence" value="ECO:0007669"/>
    <property type="project" value="InterPro"/>
</dbReference>
<feature type="chain" id="PRO_5035180631" evidence="2">
    <location>
        <begin position="25"/>
        <end position="218"/>
    </location>
</feature>
<protein>
    <submittedName>
        <fullName evidence="4">Lytic transglycosylase domain-containing protein</fullName>
    </submittedName>
</protein>
<feature type="signal peptide" evidence="2">
    <location>
        <begin position="1"/>
        <end position="24"/>
    </location>
</feature>
<organism evidence="4 5">
    <name type="scientific">Candidatus Polarisedimenticola svalbardensis</name>
    <dbReference type="NCBI Taxonomy" id="2886004"/>
    <lineage>
        <taxon>Bacteria</taxon>
        <taxon>Pseudomonadati</taxon>
        <taxon>Acidobacteriota</taxon>
        <taxon>Candidatus Polarisedimenticolia</taxon>
        <taxon>Candidatus Polarisedimenticolales</taxon>
        <taxon>Candidatus Polarisedimenticolaceae</taxon>
        <taxon>Candidatus Polarisedimenticola</taxon>
    </lineage>
</organism>
<dbReference type="SUPFAM" id="SSF53955">
    <property type="entry name" value="Lysozyme-like"/>
    <property type="match status" value="1"/>
</dbReference>
<comment type="similarity">
    <text evidence="1">Belongs to the transglycosylase Slt family.</text>
</comment>
<reference evidence="4 5" key="1">
    <citation type="submission" date="2020-08" db="EMBL/GenBank/DDBJ databases">
        <title>Acidobacteriota in marine sediments use diverse sulfur dissimilation pathways.</title>
        <authorList>
            <person name="Wasmund K."/>
        </authorList>
    </citation>
    <scope>NUCLEOTIDE SEQUENCE [LARGE SCALE GENOMIC DNA]</scope>
    <source>
        <strain evidence="4">MAG AM4</strain>
    </source>
</reference>
<evidence type="ECO:0000313" key="4">
    <source>
        <dbReference type="EMBL" id="MBD3867422.1"/>
    </source>
</evidence>
<evidence type="ECO:0000256" key="1">
    <source>
        <dbReference type="ARBA" id="ARBA00007734"/>
    </source>
</evidence>
<name>A0A8J7CCH3_9BACT</name>
<dbReference type="AlphaFoldDB" id="A0A8J7CCH3"/>
<dbReference type="GO" id="GO:0008933">
    <property type="term" value="F:peptidoglycan lytic transglycosylase activity"/>
    <property type="evidence" value="ECO:0007669"/>
    <property type="project" value="InterPro"/>
</dbReference>
<dbReference type="GO" id="GO:0016020">
    <property type="term" value="C:membrane"/>
    <property type="evidence" value="ECO:0007669"/>
    <property type="project" value="InterPro"/>
</dbReference>
<sequence>MRASKHTAICIVLAAVALSSSLFFDRVDRDVIVVTYEPLVQSAPTMTHAERANRIRSAILALAEKHRTYGDRERLRQLADTIYHESRAEALDPLLVAAIISMESSFRPAVVSEAGAIGLMQLRPFVAQDVAERHDLLWSGDITLVEPNQNVRLGVRYYRELVDRFQGDERLALIAYNRGPTRLRHQMRNSGAEVASSYAENVLRLYQQLCEDCGLLQA</sequence>
<evidence type="ECO:0000313" key="5">
    <source>
        <dbReference type="Proteomes" id="UP000648239"/>
    </source>
</evidence>
<dbReference type="CDD" id="cd16896">
    <property type="entry name" value="LT_Slt70-like"/>
    <property type="match status" value="1"/>
</dbReference>
<keyword evidence="2" id="KW-0732">Signal</keyword>
<dbReference type="PROSITE" id="PS00922">
    <property type="entry name" value="TRANSGLYCOSYLASE"/>
    <property type="match status" value="1"/>
</dbReference>
<proteinExistence type="inferred from homology"/>
<dbReference type="InterPro" id="IPR000189">
    <property type="entry name" value="Transglyc_AS"/>
</dbReference>
<evidence type="ECO:0000256" key="2">
    <source>
        <dbReference type="SAM" id="SignalP"/>
    </source>
</evidence>
<dbReference type="Proteomes" id="UP000648239">
    <property type="component" value="Unassembled WGS sequence"/>
</dbReference>